<proteinExistence type="predicted"/>
<dbReference type="EMBL" id="BPLR01006530">
    <property type="protein sequence ID" value="GIY10482.1"/>
    <property type="molecule type" value="Genomic_DNA"/>
</dbReference>
<evidence type="ECO:0000313" key="1">
    <source>
        <dbReference type="EMBL" id="GIY10482.1"/>
    </source>
</evidence>
<comment type="caution">
    <text evidence="1">The sequence shown here is derived from an EMBL/GenBank/DDBJ whole genome shotgun (WGS) entry which is preliminary data.</text>
</comment>
<organism evidence="1 2">
    <name type="scientific">Caerostris extrusa</name>
    <name type="common">Bark spider</name>
    <name type="synonym">Caerostris bankana</name>
    <dbReference type="NCBI Taxonomy" id="172846"/>
    <lineage>
        <taxon>Eukaryota</taxon>
        <taxon>Metazoa</taxon>
        <taxon>Ecdysozoa</taxon>
        <taxon>Arthropoda</taxon>
        <taxon>Chelicerata</taxon>
        <taxon>Arachnida</taxon>
        <taxon>Araneae</taxon>
        <taxon>Araneomorphae</taxon>
        <taxon>Entelegynae</taxon>
        <taxon>Araneoidea</taxon>
        <taxon>Araneidae</taxon>
        <taxon>Caerostris</taxon>
    </lineage>
</organism>
<gene>
    <name evidence="1" type="ORF">CEXT_724471</name>
</gene>
<name>A0AAV4QQU0_CAEEX</name>
<protein>
    <submittedName>
        <fullName evidence="1">Uncharacterized protein</fullName>
    </submittedName>
</protein>
<reference evidence="1 2" key="1">
    <citation type="submission" date="2021-06" db="EMBL/GenBank/DDBJ databases">
        <title>Caerostris extrusa draft genome.</title>
        <authorList>
            <person name="Kono N."/>
            <person name="Arakawa K."/>
        </authorList>
    </citation>
    <scope>NUCLEOTIDE SEQUENCE [LARGE SCALE GENOMIC DNA]</scope>
</reference>
<evidence type="ECO:0000313" key="2">
    <source>
        <dbReference type="Proteomes" id="UP001054945"/>
    </source>
</evidence>
<keyword evidence="2" id="KW-1185">Reference proteome</keyword>
<dbReference type="AlphaFoldDB" id="A0AAV4QQU0"/>
<accession>A0AAV4QQU0</accession>
<dbReference type="Proteomes" id="UP001054945">
    <property type="component" value="Unassembled WGS sequence"/>
</dbReference>
<sequence length="70" mass="7927">MSGDITLDDLEENEIFHQIHHADFNIPAPLEILDLTYDVSNEPNQSSSMENGTANCNNEYCVSDEDLRQL</sequence>